<keyword evidence="5 6" id="KW-0067">ATP-binding</keyword>
<feature type="binding site" evidence="6">
    <location>
        <begin position="57"/>
        <end position="59"/>
    </location>
    <ligand>
        <name>AMP</name>
        <dbReference type="ChEBI" id="CHEBI:456215"/>
    </ligand>
</feature>
<dbReference type="UniPathway" id="UPA00588">
    <property type="reaction ID" value="UER00649"/>
</dbReference>
<dbReference type="CDD" id="cd01428">
    <property type="entry name" value="ADK"/>
    <property type="match status" value="1"/>
</dbReference>
<dbReference type="Pfam" id="PF00406">
    <property type="entry name" value="ADK"/>
    <property type="match status" value="1"/>
</dbReference>
<keyword evidence="3 6" id="KW-0547">Nucleotide-binding</keyword>
<dbReference type="NCBIfam" id="NF001381">
    <property type="entry name" value="PRK00279.1-3"/>
    <property type="match status" value="1"/>
</dbReference>
<keyword evidence="6" id="KW-0963">Cytoplasm</keyword>
<feature type="binding site" evidence="6">
    <location>
        <position position="31"/>
    </location>
    <ligand>
        <name>AMP</name>
        <dbReference type="ChEBI" id="CHEBI:456215"/>
    </ligand>
</feature>
<gene>
    <name evidence="10" type="primary">adk_1</name>
    <name evidence="6" type="synonym">adk</name>
    <name evidence="10" type="ORF">KSF_023510</name>
</gene>
<comment type="function">
    <text evidence="6">Catalyzes the reversible transfer of the terminal phosphate group between ATP and AMP. Plays an important role in cellular energy homeostasis and in adenine nucleotide metabolism.</text>
</comment>
<feature type="binding site" evidence="6">
    <location>
        <position position="127"/>
    </location>
    <ligand>
        <name>ATP</name>
        <dbReference type="ChEBI" id="CHEBI:30616"/>
    </ligand>
</feature>
<dbReference type="HAMAP" id="MF_00235">
    <property type="entry name" value="Adenylate_kinase_Adk"/>
    <property type="match status" value="1"/>
</dbReference>
<keyword evidence="1 6" id="KW-0808">Transferase</keyword>
<evidence type="ECO:0000313" key="11">
    <source>
        <dbReference type="Proteomes" id="UP000597444"/>
    </source>
</evidence>
<dbReference type="InterPro" id="IPR027417">
    <property type="entry name" value="P-loop_NTPase"/>
</dbReference>
<evidence type="ECO:0000256" key="8">
    <source>
        <dbReference type="RuleBase" id="RU003331"/>
    </source>
</evidence>
<comment type="subcellular location">
    <subcellularLocation>
        <location evidence="6 8">Cytoplasm</location>
    </subcellularLocation>
</comment>
<dbReference type="GO" id="GO:0005524">
    <property type="term" value="F:ATP binding"/>
    <property type="evidence" value="ECO:0007669"/>
    <property type="project" value="UniProtKB-UniRule"/>
</dbReference>
<evidence type="ECO:0000256" key="7">
    <source>
        <dbReference type="RuleBase" id="RU003330"/>
    </source>
</evidence>
<dbReference type="GO" id="GO:0005737">
    <property type="term" value="C:cytoplasm"/>
    <property type="evidence" value="ECO:0007669"/>
    <property type="project" value="UniProtKB-SubCell"/>
</dbReference>
<dbReference type="GO" id="GO:0004017">
    <property type="term" value="F:AMP kinase activity"/>
    <property type="evidence" value="ECO:0007669"/>
    <property type="project" value="UniProtKB-UniRule"/>
</dbReference>
<dbReference type="Proteomes" id="UP000597444">
    <property type="component" value="Unassembled WGS sequence"/>
</dbReference>
<evidence type="ECO:0000259" key="9">
    <source>
        <dbReference type="Pfam" id="PF05191"/>
    </source>
</evidence>
<proteinExistence type="inferred from homology"/>
<dbReference type="GO" id="GO:0044209">
    <property type="term" value="P:AMP salvage"/>
    <property type="evidence" value="ECO:0007669"/>
    <property type="project" value="UniProtKB-UniRule"/>
</dbReference>
<reference evidence="10" key="1">
    <citation type="submission" date="2020-10" db="EMBL/GenBank/DDBJ databases">
        <title>Taxonomic study of unclassified bacteria belonging to the class Ktedonobacteria.</title>
        <authorList>
            <person name="Yabe S."/>
            <person name="Wang C.M."/>
            <person name="Zheng Y."/>
            <person name="Sakai Y."/>
            <person name="Cavaletti L."/>
            <person name="Monciardini P."/>
            <person name="Donadio S."/>
        </authorList>
    </citation>
    <scope>NUCLEOTIDE SEQUENCE</scope>
    <source>
        <strain evidence="10">ID150040</strain>
    </source>
</reference>
<dbReference type="InterPro" id="IPR007862">
    <property type="entry name" value="Adenylate_kinase_lid-dom"/>
</dbReference>
<dbReference type="PROSITE" id="PS00113">
    <property type="entry name" value="ADENYLATE_KINASE"/>
    <property type="match status" value="1"/>
</dbReference>
<feature type="binding site" evidence="6">
    <location>
        <position position="92"/>
    </location>
    <ligand>
        <name>AMP</name>
        <dbReference type="ChEBI" id="CHEBI:456215"/>
    </ligand>
</feature>
<evidence type="ECO:0000256" key="2">
    <source>
        <dbReference type="ARBA" id="ARBA00022727"/>
    </source>
</evidence>
<comment type="catalytic activity">
    <reaction evidence="6 8">
        <text>AMP + ATP = 2 ADP</text>
        <dbReference type="Rhea" id="RHEA:12973"/>
        <dbReference type="ChEBI" id="CHEBI:30616"/>
        <dbReference type="ChEBI" id="CHEBI:456215"/>
        <dbReference type="ChEBI" id="CHEBI:456216"/>
        <dbReference type="EC" id="2.7.4.3"/>
    </reaction>
</comment>
<keyword evidence="4 6" id="KW-0418">Kinase</keyword>
<feature type="binding site" evidence="6">
    <location>
        <position position="36"/>
    </location>
    <ligand>
        <name>AMP</name>
        <dbReference type="ChEBI" id="CHEBI:456215"/>
    </ligand>
</feature>
<dbReference type="RefSeq" id="WP_220203145.1">
    <property type="nucleotide sequence ID" value="NZ_BNJK01000001.1"/>
</dbReference>
<dbReference type="Gene3D" id="3.40.50.300">
    <property type="entry name" value="P-loop containing nucleotide triphosphate hydrolases"/>
    <property type="match status" value="1"/>
</dbReference>
<keyword evidence="2 6" id="KW-0545">Nucleotide biosynthesis</keyword>
<dbReference type="InterPro" id="IPR000850">
    <property type="entry name" value="Adenylat/UMP-CMP_kin"/>
</dbReference>
<dbReference type="PRINTS" id="PR00094">
    <property type="entry name" value="ADENYLTKNASE"/>
</dbReference>
<dbReference type="NCBIfam" id="NF001380">
    <property type="entry name" value="PRK00279.1-2"/>
    <property type="match status" value="1"/>
</dbReference>
<dbReference type="InterPro" id="IPR006259">
    <property type="entry name" value="Adenyl_kin_sub"/>
</dbReference>
<organism evidence="10 11">
    <name type="scientific">Reticulibacter mediterranei</name>
    <dbReference type="NCBI Taxonomy" id="2778369"/>
    <lineage>
        <taxon>Bacteria</taxon>
        <taxon>Bacillati</taxon>
        <taxon>Chloroflexota</taxon>
        <taxon>Ktedonobacteria</taxon>
        <taxon>Ktedonobacterales</taxon>
        <taxon>Reticulibacteraceae</taxon>
        <taxon>Reticulibacter</taxon>
    </lineage>
</organism>
<evidence type="ECO:0000256" key="1">
    <source>
        <dbReference type="ARBA" id="ARBA00022679"/>
    </source>
</evidence>
<feature type="binding site" evidence="6">
    <location>
        <position position="171"/>
    </location>
    <ligand>
        <name>AMP</name>
        <dbReference type="ChEBI" id="CHEBI:456215"/>
    </ligand>
</feature>
<dbReference type="FunFam" id="3.40.50.300:FF:000106">
    <property type="entry name" value="Adenylate kinase mitochondrial"/>
    <property type="match status" value="1"/>
</dbReference>
<feature type="domain" description="Adenylate kinase active site lid" evidence="9">
    <location>
        <begin position="127"/>
        <end position="162"/>
    </location>
</feature>
<dbReference type="PANTHER" id="PTHR23359">
    <property type="entry name" value="NUCLEOTIDE KINASE"/>
    <property type="match status" value="1"/>
</dbReference>
<dbReference type="EC" id="2.7.4.3" evidence="6 8"/>
<feature type="binding site" evidence="6">
    <location>
        <position position="160"/>
    </location>
    <ligand>
        <name>AMP</name>
        <dbReference type="ChEBI" id="CHEBI:456215"/>
    </ligand>
</feature>
<comment type="domain">
    <text evidence="6">Consists of three domains, a large central CORE domain and two small peripheral domains, NMPbind and LID, which undergo movements during catalysis. The LID domain closes over the site of phosphoryl transfer upon ATP binding. Assembling and dissambling the active center during each catalytic cycle provides an effective means to prevent ATP hydrolysis.</text>
</comment>
<feature type="binding site" evidence="6">
    <location>
        <position position="199"/>
    </location>
    <ligand>
        <name>ATP</name>
        <dbReference type="ChEBI" id="CHEBI:30616"/>
    </ligand>
</feature>
<protein>
    <recommendedName>
        <fullName evidence="6 8">Adenylate kinase</fullName>
        <shortName evidence="6">AK</shortName>
        <ecNumber evidence="6 8">2.7.4.3</ecNumber>
    </recommendedName>
    <alternativeName>
        <fullName evidence="6">ATP-AMP transphosphorylase</fullName>
    </alternativeName>
    <alternativeName>
        <fullName evidence="6">ATP:AMP phosphotransferase</fullName>
    </alternativeName>
    <alternativeName>
        <fullName evidence="6">Adenylate monophosphate kinase</fullName>
    </alternativeName>
</protein>
<sequence>MNIILIGAQGSGKGTQAAKLSSALGVCHIASGDLFRKALQEQTASGLRAKVFLDRGELVPDELTVAMVLERLAQPDCLPGILLDGFPRTIAQAQVLDSNLQQMRKRIDRAVYLEVPHDELLRRLSGRWICRAHQHVYNSLTRPPKVSGVCDIDGSELYQRSDDKGEAVQKRLNIFFNETFCLLDYYRKQQKLVTVNGNQSIDQVHADILRVLTSTPTIKVGKEILSWQLPVPPSCLPSQSA</sequence>
<dbReference type="NCBIfam" id="TIGR01351">
    <property type="entry name" value="adk"/>
    <property type="match status" value="1"/>
</dbReference>
<evidence type="ECO:0000256" key="3">
    <source>
        <dbReference type="ARBA" id="ARBA00022741"/>
    </source>
</evidence>
<feature type="binding site" evidence="6">
    <location>
        <begin position="136"/>
        <end position="137"/>
    </location>
    <ligand>
        <name>ATP</name>
        <dbReference type="ChEBI" id="CHEBI:30616"/>
    </ligand>
</feature>
<feature type="binding site" evidence="6">
    <location>
        <begin position="85"/>
        <end position="88"/>
    </location>
    <ligand>
        <name>AMP</name>
        <dbReference type="ChEBI" id="CHEBI:456215"/>
    </ligand>
</feature>
<evidence type="ECO:0000313" key="10">
    <source>
        <dbReference type="EMBL" id="GHO92303.1"/>
    </source>
</evidence>
<dbReference type="SUPFAM" id="SSF52540">
    <property type="entry name" value="P-loop containing nucleoside triphosphate hydrolases"/>
    <property type="match status" value="1"/>
</dbReference>
<dbReference type="EMBL" id="BNJK01000001">
    <property type="protein sequence ID" value="GHO92303.1"/>
    <property type="molecule type" value="Genomic_DNA"/>
</dbReference>
<comment type="caution">
    <text evidence="6">Lacks conserved residue(s) required for the propagation of feature annotation.</text>
</comment>
<comment type="pathway">
    <text evidence="6">Purine metabolism; AMP biosynthesis via salvage pathway; AMP from ADP: step 1/1.</text>
</comment>
<evidence type="ECO:0000256" key="6">
    <source>
        <dbReference type="HAMAP-Rule" id="MF_00235"/>
    </source>
</evidence>
<keyword evidence="11" id="KW-1185">Reference proteome</keyword>
<comment type="similarity">
    <text evidence="6 7">Belongs to the adenylate kinase family.</text>
</comment>
<feature type="region of interest" description="LID" evidence="6">
    <location>
        <begin position="126"/>
        <end position="163"/>
    </location>
</feature>
<dbReference type="Pfam" id="PF05191">
    <property type="entry name" value="ADK_lid"/>
    <property type="match status" value="1"/>
</dbReference>
<feature type="binding site" evidence="6">
    <location>
        <begin position="10"/>
        <end position="15"/>
    </location>
    <ligand>
        <name>ATP</name>
        <dbReference type="ChEBI" id="CHEBI:30616"/>
    </ligand>
</feature>
<comment type="caution">
    <text evidence="10">The sequence shown here is derived from an EMBL/GenBank/DDBJ whole genome shotgun (WGS) entry which is preliminary data.</text>
</comment>
<comment type="subunit">
    <text evidence="6 8">Monomer.</text>
</comment>
<accession>A0A8J3N176</accession>
<name>A0A8J3N176_9CHLR</name>
<dbReference type="AlphaFoldDB" id="A0A8J3N176"/>
<dbReference type="InterPro" id="IPR033690">
    <property type="entry name" value="Adenylat_kinase_CS"/>
</dbReference>
<evidence type="ECO:0000256" key="5">
    <source>
        <dbReference type="ARBA" id="ARBA00022840"/>
    </source>
</evidence>
<feature type="region of interest" description="NMP" evidence="6">
    <location>
        <begin position="30"/>
        <end position="59"/>
    </location>
</feature>
<evidence type="ECO:0000256" key="4">
    <source>
        <dbReference type="ARBA" id="ARBA00022777"/>
    </source>
</evidence>